<dbReference type="AlphaFoldDB" id="A0A0F8YL58"/>
<dbReference type="SUPFAM" id="SSF50249">
    <property type="entry name" value="Nucleic acid-binding proteins"/>
    <property type="match status" value="1"/>
</dbReference>
<name>A0A0F8YL58_9ZZZZ</name>
<organism evidence="1">
    <name type="scientific">marine sediment metagenome</name>
    <dbReference type="NCBI Taxonomy" id="412755"/>
    <lineage>
        <taxon>unclassified sequences</taxon>
        <taxon>metagenomes</taxon>
        <taxon>ecological metagenomes</taxon>
    </lineage>
</organism>
<gene>
    <name evidence="1" type="ORF">LCGC14_3141060</name>
</gene>
<sequence>MDEKSNVAESLTQDQLEAHYYKSLQGLEEGQMITGHVVQVSPEQVFIDVGYKS</sequence>
<evidence type="ECO:0008006" key="2">
    <source>
        <dbReference type="Google" id="ProtNLM"/>
    </source>
</evidence>
<protein>
    <recommendedName>
        <fullName evidence="2">S1 motif domain-containing protein</fullName>
    </recommendedName>
</protein>
<evidence type="ECO:0000313" key="1">
    <source>
        <dbReference type="EMBL" id="KKK48841.1"/>
    </source>
</evidence>
<proteinExistence type="predicted"/>
<feature type="non-terminal residue" evidence="1">
    <location>
        <position position="53"/>
    </location>
</feature>
<accession>A0A0F8YL58</accession>
<dbReference type="EMBL" id="LAZR01068864">
    <property type="protein sequence ID" value="KKK48841.1"/>
    <property type="molecule type" value="Genomic_DNA"/>
</dbReference>
<dbReference type="InterPro" id="IPR012340">
    <property type="entry name" value="NA-bd_OB-fold"/>
</dbReference>
<reference evidence="1" key="1">
    <citation type="journal article" date="2015" name="Nature">
        <title>Complex archaea that bridge the gap between prokaryotes and eukaryotes.</title>
        <authorList>
            <person name="Spang A."/>
            <person name="Saw J.H."/>
            <person name="Jorgensen S.L."/>
            <person name="Zaremba-Niedzwiedzka K."/>
            <person name="Martijn J."/>
            <person name="Lind A.E."/>
            <person name="van Eijk R."/>
            <person name="Schleper C."/>
            <person name="Guy L."/>
            <person name="Ettema T.J."/>
        </authorList>
    </citation>
    <scope>NUCLEOTIDE SEQUENCE</scope>
</reference>
<comment type="caution">
    <text evidence="1">The sequence shown here is derived from an EMBL/GenBank/DDBJ whole genome shotgun (WGS) entry which is preliminary data.</text>
</comment>